<feature type="transmembrane region" description="Helical" evidence="2">
    <location>
        <begin position="70"/>
        <end position="93"/>
    </location>
</feature>
<feature type="compositionally biased region" description="Basic and acidic residues" evidence="1">
    <location>
        <begin position="451"/>
        <end position="466"/>
    </location>
</feature>
<evidence type="ECO:0000256" key="2">
    <source>
        <dbReference type="SAM" id="Phobius"/>
    </source>
</evidence>
<gene>
    <name evidence="3" type="ORF">TCMB3V08_LOCUS5279</name>
</gene>
<evidence type="ECO:0000313" key="3">
    <source>
        <dbReference type="EMBL" id="CAD7572635.1"/>
    </source>
</evidence>
<dbReference type="AlphaFoldDB" id="A0A7R9P7J9"/>
<feature type="transmembrane region" description="Helical" evidence="2">
    <location>
        <begin position="178"/>
        <end position="198"/>
    </location>
</feature>
<dbReference type="PANTHER" id="PTHR11161:SF71">
    <property type="entry name" value="NOSE RESISTANT-TO-FLUOXETINE PROTEIN N-TERMINAL DOMAIN-CONTAINING PROTEIN"/>
    <property type="match status" value="1"/>
</dbReference>
<feature type="transmembrane region" description="Helical" evidence="2">
    <location>
        <begin position="742"/>
        <end position="765"/>
    </location>
</feature>
<dbReference type="InterPro" id="IPR052728">
    <property type="entry name" value="O2_lipid_transport_reg"/>
</dbReference>
<feature type="transmembrane region" description="Helical" evidence="2">
    <location>
        <begin position="137"/>
        <end position="158"/>
    </location>
</feature>
<protein>
    <submittedName>
        <fullName evidence="3">(California timema) hypothetical protein</fullName>
    </submittedName>
</protein>
<dbReference type="EMBL" id="OE181143">
    <property type="protein sequence ID" value="CAD7572635.1"/>
    <property type="molecule type" value="Genomic_DNA"/>
</dbReference>
<sequence length="801" mass="90295">MQYLSSRIGSSNHYLLHWAVCIPSGCNSHDLKEFLVDNFYGLGQELQVHVNVRDDMCHYDKKVTFDKWDIIFMSILAVYFTIVIVGTTFSLLVKRRSPNTCEYSDLLLAFSVSENLGKLLSHTPSDLGMDCVFGFKFYSMIMILGGHSLLFLIGGPVLNETGVIKVVRSIANEPFKNNQVFVDTFFLVSGFLLSRLLLVELDKKKRVNLFSFFALRYISTPDQDLNLDLPFTNSLVYYKSVTLAHTATKAATRAELDPVYRILKYLKNILLAGAMVDPMAETPLSRAPSLSNVVECNRLGSNLDLLVFGSIVPHESWALDHVANPASSIIFNDNKSHLSHARYTAMTRNTRTLDSPVRSLDTQVRSLDTQVHTLDTQVRSLDTPVHSHAVHTTAARATRTPGLFSREPRTALRLPLSIPLQMSLRPPPHTPSAPLIPQSRDKVATYMLDKEGDRENKERSQGKQQEHAGPATYTSVRSGNSVLRHFVPKNRFRTAVGCEDRFGEGQCMFQSWYIAADTQLFLISMFLVYTIWRWPTVGKILLFVVIALSLAIPFVITLISRLDPLLMMFRAELEDISSNAFFKNSYIKTHMRGTPYFLGVLLGYLVYRLQQSNKKVPKIAVWFGWILSTFLLISSLFSSNVFYDPSYRYYASDAAVFASLDKLGWSLGSSWIIFACVTKNAACTTPSYENEREDQGPIEMFLTWKPIIPLSRLTYSAFLVNGIVVLHHLGTLRAPTYVEDISLIKILISHMVVTFLLALVLSIIFESPLNAIQKILLRKVYKIGVGLNPLTCETTTHGRRS</sequence>
<feature type="region of interest" description="Disordered" evidence="1">
    <location>
        <begin position="451"/>
        <end position="474"/>
    </location>
</feature>
<dbReference type="PANTHER" id="PTHR11161">
    <property type="entry name" value="O-ACYLTRANSFERASE"/>
    <property type="match status" value="1"/>
</dbReference>
<feature type="transmembrane region" description="Helical" evidence="2">
    <location>
        <begin position="593"/>
        <end position="610"/>
    </location>
</feature>
<reference evidence="3" key="1">
    <citation type="submission" date="2020-11" db="EMBL/GenBank/DDBJ databases">
        <authorList>
            <person name="Tran Van P."/>
        </authorList>
    </citation>
    <scope>NUCLEOTIDE SEQUENCE</scope>
</reference>
<keyword evidence="2" id="KW-0812">Transmembrane</keyword>
<feature type="transmembrane region" description="Helical" evidence="2">
    <location>
        <begin position="511"/>
        <end position="534"/>
    </location>
</feature>
<proteinExistence type="predicted"/>
<organism evidence="3">
    <name type="scientific">Timema californicum</name>
    <name type="common">California timema</name>
    <name type="synonym">Walking stick</name>
    <dbReference type="NCBI Taxonomy" id="61474"/>
    <lineage>
        <taxon>Eukaryota</taxon>
        <taxon>Metazoa</taxon>
        <taxon>Ecdysozoa</taxon>
        <taxon>Arthropoda</taxon>
        <taxon>Hexapoda</taxon>
        <taxon>Insecta</taxon>
        <taxon>Pterygota</taxon>
        <taxon>Neoptera</taxon>
        <taxon>Polyneoptera</taxon>
        <taxon>Phasmatodea</taxon>
        <taxon>Timematodea</taxon>
        <taxon>Timematoidea</taxon>
        <taxon>Timematidae</taxon>
        <taxon>Timema</taxon>
    </lineage>
</organism>
<keyword evidence="2" id="KW-1133">Transmembrane helix</keyword>
<accession>A0A7R9P7J9</accession>
<keyword evidence="2" id="KW-0472">Membrane</keyword>
<feature type="transmembrane region" description="Helical" evidence="2">
    <location>
        <begin position="540"/>
        <end position="560"/>
    </location>
</feature>
<name>A0A7R9P7J9_TIMCA</name>
<dbReference type="Gene3D" id="1.20.5.170">
    <property type="match status" value="1"/>
</dbReference>
<feature type="transmembrane region" description="Helical" evidence="2">
    <location>
        <begin position="622"/>
        <end position="643"/>
    </location>
</feature>
<feature type="transmembrane region" description="Helical" evidence="2">
    <location>
        <begin position="713"/>
        <end position="730"/>
    </location>
</feature>
<evidence type="ECO:0000256" key="1">
    <source>
        <dbReference type="SAM" id="MobiDB-lite"/>
    </source>
</evidence>